<dbReference type="PANTHER" id="PTHR10887">
    <property type="entry name" value="DNA2/NAM7 HELICASE FAMILY"/>
    <property type="match status" value="1"/>
</dbReference>
<dbReference type="InterPro" id="IPR045055">
    <property type="entry name" value="DNA2/NAM7-like"/>
</dbReference>
<gene>
    <name evidence="2" type="ORF">JKP88DRAFT_192195</name>
</gene>
<dbReference type="InterPro" id="IPR047187">
    <property type="entry name" value="SF1_C_Upf1"/>
</dbReference>
<dbReference type="Gene3D" id="3.40.50.300">
    <property type="entry name" value="P-loop containing nucleotide triphosphate hydrolases"/>
    <property type="match status" value="1"/>
</dbReference>
<reference evidence="2" key="1">
    <citation type="submission" date="2021-02" db="EMBL/GenBank/DDBJ databases">
        <title>First Annotated Genome of the Yellow-green Alga Tribonema minus.</title>
        <authorList>
            <person name="Mahan K.M."/>
        </authorList>
    </citation>
    <scope>NUCLEOTIDE SEQUENCE</scope>
    <source>
        <strain evidence="2">UTEX B ZZ1240</strain>
    </source>
</reference>
<proteinExistence type="predicted"/>
<dbReference type="InterPro" id="IPR041679">
    <property type="entry name" value="DNA2/NAM7-like_C"/>
</dbReference>
<evidence type="ECO:0000259" key="1">
    <source>
        <dbReference type="Pfam" id="PF13087"/>
    </source>
</evidence>
<dbReference type="SUPFAM" id="SSF52540">
    <property type="entry name" value="P-loop containing nucleoside triphosphate hydrolases"/>
    <property type="match status" value="1"/>
</dbReference>
<protein>
    <submittedName>
        <fullName evidence="2">AAA domain-containing protein</fullName>
    </submittedName>
</protein>
<dbReference type="InterPro" id="IPR027417">
    <property type="entry name" value="P-loop_NTPase"/>
</dbReference>
<dbReference type="EMBL" id="JAFCMP010000034">
    <property type="protein sequence ID" value="KAG5190447.1"/>
    <property type="molecule type" value="Genomic_DNA"/>
</dbReference>
<evidence type="ECO:0000313" key="3">
    <source>
        <dbReference type="Proteomes" id="UP000664859"/>
    </source>
</evidence>
<sequence>AETEVVVELLYRLQQNFSVDVVRRACVITFYTGQVDALRRELSLRGLPAVRIYSVDSFQGSEADIVLVSLVRANDSAAIGFVRDTRRVNVAITRARTTCLLVGNAATLGADRRDGVDGGGYGGGYGGDGGGGSVAALVADAKR</sequence>
<dbReference type="Pfam" id="PF13087">
    <property type="entry name" value="AAA_12"/>
    <property type="match status" value="1"/>
</dbReference>
<organism evidence="2 3">
    <name type="scientific">Tribonema minus</name>
    <dbReference type="NCBI Taxonomy" id="303371"/>
    <lineage>
        <taxon>Eukaryota</taxon>
        <taxon>Sar</taxon>
        <taxon>Stramenopiles</taxon>
        <taxon>Ochrophyta</taxon>
        <taxon>PX clade</taxon>
        <taxon>Xanthophyceae</taxon>
        <taxon>Tribonematales</taxon>
        <taxon>Tribonemataceae</taxon>
        <taxon>Tribonema</taxon>
    </lineage>
</organism>
<comment type="caution">
    <text evidence="2">The sequence shown here is derived from an EMBL/GenBank/DDBJ whole genome shotgun (WGS) entry which is preliminary data.</text>
</comment>
<accession>A0A835ZE34</accession>
<evidence type="ECO:0000313" key="2">
    <source>
        <dbReference type="EMBL" id="KAG5190447.1"/>
    </source>
</evidence>
<dbReference type="Proteomes" id="UP000664859">
    <property type="component" value="Unassembled WGS sequence"/>
</dbReference>
<feature type="non-terminal residue" evidence="2">
    <location>
        <position position="143"/>
    </location>
</feature>
<dbReference type="PANTHER" id="PTHR10887:SF495">
    <property type="entry name" value="HELICASE SENATAXIN ISOFORM X1-RELATED"/>
    <property type="match status" value="1"/>
</dbReference>
<feature type="non-terminal residue" evidence="2">
    <location>
        <position position="1"/>
    </location>
</feature>
<dbReference type="CDD" id="cd18808">
    <property type="entry name" value="SF1_C_Upf1"/>
    <property type="match status" value="1"/>
</dbReference>
<keyword evidence="3" id="KW-1185">Reference proteome</keyword>
<name>A0A835ZE34_9STRA</name>
<dbReference type="OrthoDB" id="306218at2759"/>
<feature type="domain" description="DNA2/NAM7 helicase-like C-terminal" evidence="1">
    <location>
        <begin position="2"/>
        <end position="105"/>
    </location>
</feature>
<dbReference type="AlphaFoldDB" id="A0A835ZE34"/>